<dbReference type="Gene3D" id="3.30.420.10">
    <property type="entry name" value="Ribonuclease H-like superfamily/Ribonuclease H"/>
    <property type="match status" value="1"/>
</dbReference>
<evidence type="ECO:0000313" key="5">
    <source>
        <dbReference type="EMBL" id="WNZ26648.1"/>
    </source>
</evidence>
<accession>A0AA96WJS5</accession>
<name>A0AA96WJS5_9CYAN</name>
<dbReference type="EMBL" id="CP053586">
    <property type="protein sequence ID" value="WNZ26816.1"/>
    <property type="molecule type" value="Genomic_DNA"/>
</dbReference>
<dbReference type="NCBIfam" id="NF033545">
    <property type="entry name" value="transpos_IS630"/>
    <property type="match status" value="1"/>
</dbReference>
<evidence type="ECO:0000259" key="1">
    <source>
        <dbReference type="Pfam" id="PF13358"/>
    </source>
</evidence>
<proteinExistence type="predicted"/>
<dbReference type="RefSeq" id="WP_316435597.1">
    <property type="nucleotide sequence ID" value="NZ_CP053586.1"/>
</dbReference>
<dbReference type="AlphaFoldDB" id="A0AA96WJS5"/>
<evidence type="ECO:0000313" key="3">
    <source>
        <dbReference type="EMBL" id="WNZ26532.1"/>
    </source>
</evidence>
<dbReference type="EMBL" id="CP053586">
    <property type="protein sequence ID" value="WNZ26763.1"/>
    <property type="molecule type" value="Genomic_DNA"/>
</dbReference>
<dbReference type="GO" id="GO:0003676">
    <property type="term" value="F:nucleic acid binding"/>
    <property type="evidence" value="ECO:0007669"/>
    <property type="project" value="InterPro"/>
</dbReference>
<dbReference type="EMBL" id="CP053586">
    <property type="protein sequence ID" value="WNZ26843.1"/>
    <property type="molecule type" value="Genomic_DNA"/>
</dbReference>
<dbReference type="EMBL" id="CP053586">
    <property type="protein sequence ID" value="WNZ26781.1"/>
    <property type="molecule type" value="Genomic_DNA"/>
</dbReference>
<evidence type="ECO:0000313" key="6">
    <source>
        <dbReference type="EMBL" id="WNZ26763.1"/>
    </source>
</evidence>
<dbReference type="InterPro" id="IPR047655">
    <property type="entry name" value="Transpos_IS630-like"/>
</dbReference>
<dbReference type="EMBL" id="CP053586">
    <property type="protein sequence ID" value="WNZ26532.1"/>
    <property type="molecule type" value="Genomic_DNA"/>
</dbReference>
<organism evidence="9">
    <name type="scientific">Leptolyngbya sp. NK1-12</name>
    <dbReference type="NCBI Taxonomy" id="2547451"/>
    <lineage>
        <taxon>Bacteria</taxon>
        <taxon>Bacillati</taxon>
        <taxon>Cyanobacteriota</taxon>
        <taxon>Cyanophyceae</taxon>
        <taxon>Leptolyngbyales</taxon>
        <taxon>Leptolyngbyaceae</taxon>
        <taxon>Leptolyngbya group</taxon>
        <taxon>Leptolyngbya</taxon>
    </lineage>
</organism>
<dbReference type="InterPro" id="IPR036397">
    <property type="entry name" value="RNaseH_sf"/>
</dbReference>
<sequence>MATHQSEIADGQLRVLFLDECHLLWGDISGYGWSRRKQRVDVEVKSTKQRQTYYGALDYLTKQFVVKEYSAGNEENTVAFLQYLQSLYVENTRLVIVWDGVSYHRSKVVQEFLEQTNGGLPTEAWKITCIRLAPNAPEQNPVEDVWLQAKQFIRKYARMCRRFGSVKFLFQLVTHCQTFAFAKAFMYGYCSSPI</sequence>
<evidence type="ECO:0000313" key="8">
    <source>
        <dbReference type="EMBL" id="WNZ26816.1"/>
    </source>
</evidence>
<dbReference type="EMBL" id="CP053587">
    <property type="protein sequence ID" value="WNZ28020.1"/>
    <property type="molecule type" value="Genomic_DNA"/>
</dbReference>
<dbReference type="EMBL" id="CP053586">
    <property type="protein sequence ID" value="WNZ26585.1"/>
    <property type="molecule type" value="Genomic_DNA"/>
</dbReference>
<evidence type="ECO:0000313" key="10">
    <source>
        <dbReference type="EMBL" id="WNZ28020.1"/>
    </source>
</evidence>
<evidence type="ECO:0000313" key="4">
    <source>
        <dbReference type="EMBL" id="WNZ26585.1"/>
    </source>
</evidence>
<dbReference type="EMBL" id="CP053586">
    <property type="protein sequence ID" value="WNZ26387.1"/>
    <property type="molecule type" value="Genomic_DNA"/>
</dbReference>
<dbReference type="InterPro" id="IPR038717">
    <property type="entry name" value="Tc1-like_DDE_dom"/>
</dbReference>
<feature type="domain" description="Tc1-like transposase DDE" evidence="1">
    <location>
        <begin position="14"/>
        <end position="157"/>
    </location>
</feature>
<gene>
    <name evidence="2" type="ORF">HJG54_02230</name>
    <name evidence="3" type="ORF">HJG54_10010</name>
    <name evidence="4" type="ORF">HJG54_13165</name>
    <name evidence="5" type="ORF">HJG54_16795</name>
    <name evidence="6" type="ORF">HJG54_23840</name>
    <name evidence="7" type="ORF">HJG54_24935</name>
    <name evidence="8" type="ORF">HJG54_26655</name>
    <name evidence="9" type="ORF">HJG54_28155</name>
    <name evidence="10" type="ORF">HJG54_33710</name>
    <name evidence="11" type="ORF">HJG54_34350</name>
</gene>
<evidence type="ECO:0000313" key="2">
    <source>
        <dbReference type="EMBL" id="WNZ26387.1"/>
    </source>
</evidence>
<reference evidence="9" key="1">
    <citation type="submission" date="2020-05" db="EMBL/GenBank/DDBJ databases">
        <authorList>
            <person name="Zhu T."/>
            <person name="Keshari N."/>
            <person name="Lu X."/>
        </authorList>
    </citation>
    <scope>NUCLEOTIDE SEQUENCE</scope>
    <source>
        <strain evidence="9">NK1-12</strain>
    </source>
</reference>
<dbReference type="EMBL" id="CP053587">
    <property type="protein sequence ID" value="WNZ28031.1"/>
    <property type="molecule type" value="Genomic_DNA"/>
</dbReference>
<evidence type="ECO:0000313" key="11">
    <source>
        <dbReference type="EMBL" id="WNZ28031.1"/>
    </source>
</evidence>
<protein>
    <submittedName>
        <fullName evidence="9">IS630 family transposase</fullName>
    </submittedName>
</protein>
<evidence type="ECO:0000313" key="9">
    <source>
        <dbReference type="EMBL" id="WNZ26843.1"/>
    </source>
</evidence>
<dbReference type="EMBL" id="CP053586">
    <property type="protein sequence ID" value="WNZ26648.1"/>
    <property type="molecule type" value="Genomic_DNA"/>
</dbReference>
<evidence type="ECO:0000313" key="7">
    <source>
        <dbReference type="EMBL" id="WNZ26781.1"/>
    </source>
</evidence>
<dbReference type="Pfam" id="PF13358">
    <property type="entry name" value="DDE_3"/>
    <property type="match status" value="1"/>
</dbReference>